<protein>
    <submittedName>
        <fullName evidence="1">Uncharacterized protein</fullName>
    </submittedName>
</protein>
<dbReference type="EMBL" id="MPUH01000630">
    <property type="protein sequence ID" value="OMJ76464.1"/>
    <property type="molecule type" value="Genomic_DNA"/>
</dbReference>
<evidence type="ECO:0000313" key="1">
    <source>
        <dbReference type="EMBL" id="OMJ76464.1"/>
    </source>
</evidence>
<name>A0A1R2BIB4_9CILI</name>
<evidence type="ECO:0000313" key="2">
    <source>
        <dbReference type="Proteomes" id="UP000187209"/>
    </source>
</evidence>
<keyword evidence="2" id="KW-1185">Reference proteome</keyword>
<accession>A0A1R2BIB4</accession>
<organism evidence="1 2">
    <name type="scientific">Stentor coeruleus</name>
    <dbReference type="NCBI Taxonomy" id="5963"/>
    <lineage>
        <taxon>Eukaryota</taxon>
        <taxon>Sar</taxon>
        <taxon>Alveolata</taxon>
        <taxon>Ciliophora</taxon>
        <taxon>Postciliodesmatophora</taxon>
        <taxon>Heterotrichea</taxon>
        <taxon>Heterotrichida</taxon>
        <taxon>Stentoridae</taxon>
        <taxon>Stentor</taxon>
    </lineage>
</organism>
<dbReference type="AlphaFoldDB" id="A0A1R2BIB4"/>
<dbReference type="Proteomes" id="UP000187209">
    <property type="component" value="Unassembled WGS sequence"/>
</dbReference>
<gene>
    <name evidence="1" type="ORF">SteCoe_24172</name>
</gene>
<proteinExistence type="predicted"/>
<sequence>MENISTKSSQESKSTPKFTIKIITEIQTETKSSLNILSQIPPCLHLFEKLNLQQGEMQKNLKKNKPKTYKNSLLDEALSAVKGLQFVADDLVSQAGLFEKSLTNDKISYENIKRIEDKLTAFEELNNRKNIDSDGVCSWICSIS</sequence>
<reference evidence="1 2" key="1">
    <citation type="submission" date="2016-11" db="EMBL/GenBank/DDBJ databases">
        <title>The macronuclear genome of Stentor coeruleus: a giant cell with tiny introns.</title>
        <authorList>
            <person name="Slabodnick M."/>
            <person name="Ruby J.G."/>
            <person name="Reiff S.B."/>
            <person name="Swart E.C."/>
            <person name="Gosai S."/>
            <person name="Prabakaran S."/>
            <person name="Witkowska E."/>
            <person name="Larue G.E."/>
            <person name="Fisher S."/>
            <person name="Freeman R.M."/>
            <person name="Gunawardena J."/>
            <person name="Chu W."/>
            <person name="Stover N.A."/>
            <person name="Gregory B.D."/>
            <person name="Nowacki M."/>
            <person name="Derisi J."/>
            <person name="Roy S.W."/>
            <person name="Marshall W.F."/>
            <person name="Sood P."/>
        </authorList>
    </citation>
    <scope>NUCLEOTIDE SEQUENCE [LARGE SCALE GENOMIC DNA]</scope>
    <source>
        <strain evidence="1">WM001</strain>
    </source>
</reference>
<comment type="caution">
    <text evidence="1">The sequence shown here is derived from an EMBL/GenBank/DDBJ whole genome shotgun (WGS) entry which is preliminary data.</text>
</comment>